<evidence type="ECO:0000259" key="1">
    <source>
        <dbReference type="PROSITE" id="PS50110"/>
    </source>
</evidence>
<dbReference type="Pfam" id="PF00072">
    <property type="entry name" value="Response_reg"/>
    <property type="match status" value="1"/>
</dbReference>
<sequence length="60" mass="6656">DEWGAIKSIGTILKFTYPKCELKFGVNGKELLKYASEADYDLIITDNGMPIMNGLDATKN</sequence>
<feature type="domain" description="Response regulatory" evidence="1">
    <location>
        <begin position="1"/>
        <end position="60"/>
    </location>
</feature>
<dbReference type="Gene3D" id="3.40.50.2300">
    <property type="match status" value="1"/>
</dbReference>
<feature type="non-terminal residue" evidence="2">
    <location>
        <position position="1"/>
    </location>
</feature>
<protein>
    <recommendedName>
        <fullName evidence="1">Response regulatory domain-containing protein</fullName>
    </recommendedName>
</protein>
<dbReference type="GO" id="GO:0000160">
    <property type="term" value="P:phosphorelay signal transduction system"/>
    <property type="evidence" value="ECO:0007669"/>
    <property type="project" value="InterPro"/>
</dbReference>
<dbReference type="InterPro" id="IPR011006">
    <property type="entry name" value="CheY-like_superfamily"/>
</dbReference>
<proteinExistence type="predicted"/>
<reference evidence="2" key="1">
    <citation type="journal article" date="2014" name="Front. Microbiol.">
        <title>High frequency of phylogenetically diverse reductive dehalogenase-homologous genes in deep subseafloor sedimentary metagenomes.</title>
        <authorList>
            <person name="Kawai M."/>
            <person name="Futagami T."/>
            <person name="Toyoda A."/>
            <person name="Takaki Y."/>
            <person name="Nishi S."/>
            <person name="Hori S."/>
            <person name="Arai W."/>
            <person name="Tsubouchi T."/>
            <person name="Morono Y."/>
            <person name="Uchiyama I."/>
            <person name="Ito T."/>
            <person name="Fujiyama A."/>
            <person name="Inagaki F."/>
            <person name="Takami H."/>
        </authorList>
    </citation>
    <scope>NUCLEOTIDE SEQUENCE</scope>
    <source>
        <strain evidence="2">Expedition CK06-06</strain>
    </source>
</reference>
<comment type="caution">
    <text evidence="2">The sequence shown here is derived from an EMBL/GenBank/DDBJ whole genome shotgun (WGS) entry which is preliminary data.</text>
</comment>
<dbReference type="AlphaFoldDB" id="X1T6I2"/>
<dbReference type="EMBL" id="BARW01017296">
    <property type="protein sequence ID" value="GAJ00884.1"/>
    <property type="molecule type" value="Genomic_DNA"/>
</dbReference>
<accession>X1T6I2</accession>
<organism evidence="2">
    <name type="scientific">marine sediment metagenome</name>
    <dbReference type="NCBI Taxonomy" id="412755"/>
    <lineage>
        <taxon>unclassified sequences</taxon>
        <taxon>metagenomes</taxon>
        <taxon>ecological metagenomes</taxon>
    </lineage>
</organism>
<name>X1T6I2_9ZZZZ</name>
<dbReference type="PROSITE" id="PS50110">
    <property type="entry name" value="RESPONSE_REGULATORY"/>
    <property type="match status" value="1"/>
</dbReference>
<dbReference type="SUPFAM" id="SSF52172">
    <property type="entry name" value="CheY-like"/>
    <property type="match status" value="1"/>
</dbReference>
<dbReference type="InterPro" id="IPR001789">
    <property type="entry name" value="Sig_transdc_resp-reg_receiver"/>
</dbReference>
<gene>
    <name evidence="2" type="ORF">S12H4_29916</name>
</gene>
<evidence type="ECO:0000313" key="2">
    <source>
        <dbReference type="EMBL" id="GAJ00884.1"/>
    </source>
</evidence>